<dbReference type="Gene3D" id="3.60.40.10">
    <property type="entry name" value="PPM-type phosphatase domain"/>
    <property type="match status" value="1"/>
</dbReference>
<dbReference type="Pfam" id="PF13581">
    <property type="entry name" value="HATPase_c_2"/>
    <property type="match status" value="1"/>
</dbReference>
<dbReference type="Proteomes" id="UP000061382">
    <property type="component" value="Chromosome"/>
</dbReference>
<dbReference type="AlphaFoldDB" id="A0A0P0CWZ2"/>
<proteinExistence type="predicted"/>
<dbReference type="EMBL" id="CP012643">
    <property type="protein sequence ID" value="ALI98902.1"/>
    <property type="molecule type" value="Genomic_DNA"/>
</dbReference>
<sequence length="347" mass="37868">MDFNFAEHHYFPLADRTFQNIVRRDIGKIAEASGFSEAEVGRVSIVVTEMATNLVKHAQSKGGELLVKPICLENGETCGIELICLDNGPGMSDPQRMMEDGVSTFGSMGQGLGAIKRQSDFFDIYSQRGLGTAILCRIYRKGKAPKSAARSEQRFQMGAVLVPKPGEKVSGDGWGLRLSHQGAYLMVLDGLGHGEYAHEAATTALQAFRQQPKQTPSEMLRGVHAAIKRTRGAVGAIAHWNAEAGTLLFCGIGNIAGRLIMPDKPKSLLSYNGTLGMSVPTTINDQHLTWERGNTMILHSDGLKSRWDLGKYPELTRHDPTLIAAVLYKDNTRTTDDTLVVVVRATE</sequence>
<evidence type="ECO:0000313" key="3">
    <source>
        <dbReference type="Proteomes" id="UP000061382"/>
    </source>
</evidence>
<dbReference type="PANTHER" id="PTHR35801:SF1">
    <property type="entry name" value="PHOSPHOSERINE PHOSPHATASE RSBX"/>
    <property type="match status" value="1"/>
</dbReference>
<dbReference type="PATRIC" id="fig|512763.3.peg.1721"/>
<dbReference type="SUPFAM" id="SSF81606">
    <property type="entry name" value="PP2C-like"/>
    <property type="match status" value="1"/>
</dbReference>
<gene>
    <name evidence="2" type="ORF">DC20_07825</name>
</gene>
<keyword evidence="3" id="KW-1185">Reference proteome</keyword>
<evidence type="ECO:0000259" key="1">
    <source>
        <dbReference type="SMART" id="SM00331"/>
    </source>
</evidence>
<feature type="domain" description="PPM-type phosphatase" evidence="1">
    <location>
        <begin position="152"/>
        <end position="345"/>
    </location>
</feature>
<dbReference type="SMART" id="SM00331">
    <property type="entry name" value="PP2C_SIG"/>
    <property type="match status" value="1"/>
</dbReference>
<protein>
    <recommendedName>
        <fullName evidence="1">PPM-type phosphatase domain-containing protein</fullName>
    </recommendedName>
</protein>
<dbReference type="PANTHER" id="PTHR35801">
    <property type="entry name" value="PHOSPHOSERINE PHOSPHATASE RSBX"/>
    <property type="match status" value="1"/>
</dbReference>
<dbReference type="Pfam" id="PF07228">
    <property type="entry name" value="SpoIIE"/>
    <property type="match status" value="1"/>
</dbReference>
<accession>A0A0P0CWZ2</accession>
<dbReference type="OrthoDB" id="479131at2"/>
<dbReference type="Gene3D" id="3.30.565.10">
    <property type="entry name" value="Histidine kinase-like ATPase, C-terminal domain"/>
    <property type="match status" value="1"/>
</dbReference>
<dbReference type="InterPro" id="IPR003594">
    <property type="entry name" value="HATPase_dom"/>
</dbReference>
<dbReference type="STRING" id="512763.DC20_07825"/>
<reference evidence="2 3" key="1">
    <citation type="submission" date="2015-08" db="EMBL/GenBank/DDBJ databases">
        <title>Complete genome sequence of Rufibacter tibetensis strain 1351t, a radiation-resistant bacterium from tibet plateau.</title>
        <authorList>
            <person name="Dai J."/>
        </authorList>
    </citation>
    <scope>NUCLEOTIDE SEQUENCE [LARGE SCALE GENOMIC DNA]</scope>
    <source>
        <strain evidence="2 3">1351</strain>
    </source>
</reference>
<evidence type="ECO:0000313" key="2">
    <source>
        <dbReference type="EMBL" id="ALI98902.1"/>
    </source>
</evidence>
<dbReference type="RefSeq" id="WP_062543315.1">
    <property type="nucleotide sequence ID" value="NZ_CP012643.1"/>
</dbReference>
<organism evidence="2 3">
    <name type="scientific">Rufibacter tibetensis</name>
    <dbReference type="NCBI Taxonomy" id="512763"/>
    <lineage>
        <taxon>Bacteria</taxon>
        <taxon>Pseudomonadati</taxon>
        <taxon>Bacteroidota</taxon>
        <taxon>Cytophagia</taxon>
        <taxon>Cytophagales</taxon>
        <taxon>Hymenobacteraceae</taxon>
        <taxon>Rufibacter</taxon>
    </lineage>
</organism>
<dbReference type="SUPFAM" id="SSF55874">
    <property type="entry name" value="ATPase domain of HSP90 chaperone/DNA topoisomerase II/histidine kinase"/>
    <property type="match status" value="1"/>
</dbReference>
<dbReference type="InterPro" id="IPR036457">
    <property type="entry name" value="PPM-type-like_dom_sf"/>
</dbReference>
<name>A0A0P0CWZ2_9BACT</name>
<dbReference type="InterPro" id="IPR036890">
    <property type="entry name" value="HATPase_C_sf"/>
</dbReference>
<dbReference type="InterPro" id="IPR001932">
    <property type="entry name" value="PPM-type_phosphatase-like_dom"/>
</dbReference>
<dbReference type="KEGG" id="rti:DC20_07825"/>
<dbReference type="InterPro" id="IPR039248">
    <property type="entry name" value="Ptase_RsbX"/>
</dbReference>